<dbReference type="EMBL" id="KZ613913">
    <property type="protein sequence ID" value="PMD50757.1"/>
    <property type="molecule type" value="Genomic_DNA"/>
</dbReference>
<dbReference type="STRING" id="1095630.A0A2J6SJ24"/>
<evidence type="ECO:0000256" key="1">
    <source>
        <dbReference type="SAM" id="Phobius"/>
    </source>
</evidence>
<dbReference type="Pfam" id="PF26616">
    <property type="entry name" value="CorA-like"/>
    <property type="match status" value="1"/>
</dbReference>
<reference evidence="3 4" key="1">
    <citation type="submission" date="2016-04" db="EMBL/GenBank/DDBJ databases">
        <title>A degradative enzymes factory behind the ericoid mycorrhizal symbiosis.</title>
        <authorList>
            <consortium name="DOE Joint Genome Institute"/>
            <person name="Martino E."/>
            <person name="Morin E."/>
            <person name="Grelet G."/>
            <person name="Kuo A."/>
            <person name="Kohler A."/>
            <person name="Daghino S."/>
            <person name="Barry K."/>
            <person name="Choi C."/>
            <person name="Cichocki N."/>
            <person name="Clum A."/>
            <person name="Copeland A."/>
            <person name="Hainaut M."/>
            <person name="Haridas S."/>
            <person name="Labutti K."/>
            <person name="Lindquist E."/>
            <person name="Lipzen A."/>
            <person name="Khouja H.-R."/>
            <person name="Murat C."/>
            <person name="Ohm R."/>
            <person name="Olson A."/>
            <person name="Spatafora J."/>
            <person name="Veneault-Fourrey C."/>
            <person name="Henrissat B."/>
            <person name="Grigoriev I."/>
            <person name="Martin F."/>
            <person name="Perotto S."/>
        </authorList>
    </citation>
    <scope>NUCLEOTIDE SEQUENCE [LARGE SCALE GENOMIC DNA]</scope>
    <source>
        <strain evidence="3 4">E</strain>
    </source>
</reference>
<feature type="transmembrane region" description="Helical" evidence="1">
    <location>
        <begin position="474"/>
        <end position="495"/>
    </location>
</feature>
<accession>A0A2J6SJ24</accession>
<keyword evidence="1" id="KW-0812">Transmembrane</keyword>
<dbReference type="Proteomes" id="UP000235371">
    <property type="component" value="Unassembled WGS sequence"/>
</dbReference>
<organism evidence="3 4">
    <name type="scientific">Hyaloscypha bicolor E</name>
    <dbReference type="NCBI Taxonomy" id="1095630"/>
    <lineage>
        <taxon>Eukaryota</taxon>
        <taxon>Fungi</taxon>
        <taxon>Dikarya</taxon>
        <taxon>Ascomycota</taxon>
        <taxon>Pezizomycotina</taxon>
        <taxon>Leotiomycetes</taxon>
        <taxon>Helotiales</taxon>
        <taxon>Hyaloscyphaceae</taxon>
        <taxon>Hyaloscypha</taxon>
        <taxon>Hyaloscypha bicolor</taxon>
    </lineage>
</organism>
<name>A0A2J6SJ24_9HELO</name>
<keyword evidence="1" id="KW-1133">Transmembrane helix</keyword>
<feature type="domain" description="CorA-like transporter" evidence="2">
    <location>
        <begin position="12"/>
        <end position="309"/>
    </location>
</feature>
<dbReference type="InterPro" id="IPR058257">
    <property type="entry name" value="CorA-like_dom"/>
</dbReference>
<dbReference type="Gene3D" id="1.20.58.340">
    <property type="entry name" value="Magnesium transport protein CorA, transmembrane region"/>
    <property type="match status" value="1"/>
</dbReference>
<evidence type="ECO:0000313" key="3">
    <source>
        <dbReference type="EMBL" id="PMD50757.1"/>
    </source>
</evidence>
<dbReference type="RefSeq" id="XP_024727661.1">
    <property type="nucleotide sequence ID" value="XM_024887620.1"/>
</dbReference>
<dbReference type="AlphaFoldDB" id="A0A2J6SJ24"/>
<evidence type="ECO:0000313" key="4">
    <source>
        <dbReference type="Proteomes" id="UP000235371"/>
    </source>
</evidence>
<protein>
    <recommendedName>
        <fullName evidence="2">CorA-like transporter domain-containing protein</fullName>
    </recommendedName>
</protein>
<dbReference type="OrthoDB" id="5396681at2759"/>
<gene>
    <name evidence="3" type="ORF">K444DRAFT_670402</name>
</gene>
<keyword evidence="4" id="KW-1185">Reference proteome</keyword>
<feature type="transmembrane region" description="Helical" evidence="1">
    <location>
        <begin position="430"/>
        <end position="454"/>
    </location>
</feature>
<dbReference type="GeneID" id="36595696"/>
<sequence length="542" mass="62734">MYLPLPANFQKSYIDRDSYPRNLIRRTVSTYPSALTAYATRLDFATPNLFETDIKRLEVPIRDLKTDDGNGEDLDKLNIQSPDELTKWFGVKVVHDPNDPQNPVVAVQRKDPKCRFVYIYGANSRARLGITRSMLLELFTFHQVMPDYLDFISVFGLQSEARDLRFSSFREQKNLKLQHGSSGIDSLGRSGKHYQLCYNLKGVTFKFEDPKDHSKNQWSIRQAAFYHQLDVVGGNALWIVTKGGLDIQQRFKELTGNGARPEDKAFGTPDECFRSSLSAHLLFCHWSTEDWRGYIKWLEYTIEKDTEMAVLGPTGKGHHHHIYTARDIQHLQRWAEKVREVTSVLKANVDVMTSLRRFYTDLRDNEEFPMRGSCSDDIGVFASQLGNLIDDFRLQIDRADALVRITTDRMELVKQHRLERLNMNMENEAIIVRIITIVTLIYLPATFVSTFFSTDIVKYQGQGQEKGSFSNVAMVRWVQVTLPLTVLTIVFAYIWKSLAERRSQREVLPMDAEDLHRPLWMSDKWKWRPRARKASSSVESKV</sequence>
<proteinExistence type="predicted"/>
<keyword evidence="1" id="KW-0472">Membrane</keyword>
<dbReference type="InParanoid" id="A0A2J6SJ24"/>
<evidence type="ECO:0000259" key="2">
    <source>
        <dbReference type="Pfam" id="PF26616"/>
    </source>
</evidence>